<sequence>MTLPSDTRWDALPDRLRAEGITNKLVTSDGRVWHLTGPHAGAEGALINGPIDGLGTVRGKGVWSETANGAPRFERWVDERAEIAFRALLLEDSAFGWYATRRRFLDGLSPTVPSWWSVTTRRFGEVWVPVLRDSENVIYEDDPTVAGDNFSIHELVLAVSGNPRWRRPDFAGMFKNTGSEVGSIRVINRSDTPQWAYFICEGGGRVRLPDGPNAVITDERSVELDLPGILGLFRRGERTPRGVRSRREANTVIDVTLGAEEHTLIDTDPTHRLAIADTDPVDNGWLQFIRNSELLSLLTGNAGERGVTVLERLRGQGFSVPIPARSEATLPVAHSKPGGRIWCLVPQRFDHAF</sequence>
<protein>
    <submittedName>
        <fullName evidence="1">Minor tail protein</fullName>
    </submittedName>
</protein>
<keyword evidence="2" id="KW-1185">Reference proteome</keyword>
<name>A0A142KC23_9CAUD</name>
<gene>
    <name evidence="1" type="primary">21</name>
    <name evidence="1" type="ORF">SEA_BETTERKATZ_21</name>
</gene>
<dbReference type="Proteomes" id="UP000203938">
    <property type="component" value="Segment"/>
</dbReference>
<dbReference type="OrthoDB" id="2557at10239"/>
<evidence type="ECO:0000313" key="2">
    <source>
        <dbReference type="Proteomes" id="UP000203938"/>
    </source>
</evidence>
<dbReference type="RefSeq" id="YP_009302778.1">
    <property type="nucleotide sequence ID" value="NC_031247.1"/>
</dbReference>
<accession>A0A142KC23</accession>
<reference evidence="2" key="1">
    <citation type="submission" date="2016-03" db="EMBL/GenBank/DDBJ databases">
        <authorList>
            <person name="Berryman E.N."/>
            <person name="Forrest K.M."/>
            <person name="McHale L."/>
            <person name="Wertz A.T."/>
            <person name="Zhuang Z."/>
            <person name="Kasturiarachi N.S."/>
            <person name="Pressimone C.A."/>
            <person name="Schiebel J.G."/>
            <person name="Furbee E.C."/>
            <person name="Grubb S.R."/>
            <person name="Warner M.H."/>
            <person name="Montgomery M.T."/>
            <person name="Garlena R.A."/>
            <person name="Russell D.A."/>
            <person name="Pope W.H."/>
            <person name="Jacobs-Sera D."/>
            <person name="Hendrix R.W."/>
            <person name="Hatfull G.F."/>
        </authorList>
    </citation>
    <scope>NUCLEOTIDE SEQUENCE [LARGE SCALE GENOMIC DNA]</scope>
</reference>
<organism evidence="1 2">
    <name type="scientific">Gordonia phage BetterKatz</name>
    <dbReference type="NCBI Taxonomy" id="1821551"/>
    <lineage>
        <taxon>Viruses</taxon>
        <taxon>Duplodnaviria</taxon>
        <taxon>Heunggongvirae</taxon>
        <taxon>Uroviricota</taxon>
        <taxon>Caudoviricetes</taxon>
        <taxon>Betterkatzvirus</taxon>
        <taxon>Betterkatzvirus betterkatz</taxon>
    </lineage>
</organism>
<proteinExistence type="predicted"/>
<dbReference type="EMBL" id="KU963261">
    <property type="protein sequence ID" value="AMS03656.1"/>
    <property type="molecule type" value="Genomic_DNA"/>
</dbReference>
<dbReference type="GeneID" id="29125586"/>
<evidence type="ECO:0000313" key="1">
    <source>
        <dbReference type="EMBL" id="AMS03656.1"/>
    </source>
</evidence>
<dbReference type="KEGG" id="vg:29125586"/>